<dbReference type="AlphaFoldDB" id="A0A1I3YFT5"/>
<reference evidence="3" key="1">
    <citation type="submission" date="2016-10" db="EMBL/GenBank/DDBJ databases">
        <authorList>
            <person name="Varghese N."/>
            <person name="Submissions S."/>
        </authorList>
    </citation>
    <scope>NUCLEOTIDE SEQUENCE [LARGE SCALE GENOMIC DNA]</scope>
    <source>
        <strain evidence="3">CGMCC 1.6474</strain>
    </source>
</reference>
<organism evidence="2 3">
    <name type="scientific">Methylorubrum salsuginis</name>
    <dbReference type="NCBI Taxonomy" id="414703"/>
    <lineage>
        <taxon>Bacteria</taxon>
        <taxon>Pseudomonadati</taxon>
        <taxon>Pseudomonadota</taxon>
        <taxon>Alphaproteobacteria</taxon>
        <taxon>Hyphomicrobiales</taxon>
        <taxon>Methylobacteriaceae</taxon>
        <taxon>Methylorubrum</taxon>
    </lineage>
</organism>
<proteinExistence type="predicted"/>
<evidence type="ECO:0000313" key="3">
    <source>
        <dbReference type="Proteomes" id="UP000198804"/>
    </source>
</evidence>
<feature type="compositionally biased region" description="Polar residues" evidence="1">
    <location>
        <begin position="45"/>
        <end position="55"/>
    </location>
</feature>
<sequence>MGNVGWFSGDASSAAEPPFPRVRGEGMARASKRSQNPDQMAGPVVSQTRIASNVATPDANAAAS</sequence>
<dbReference type="STRING" id="414703.SAMN04488125_101184"/>
<feature type="region of interest" description="Disordered" evidence="1">
    <location>
        <begin position="1"/>
        <end position="64"/>
    </location>
</feature>
<protein>
    <submittedName>
        <fullName evidence="2">Uncharacterized protein</fullName>
    </submittedName>
</protein>
<dbReference type="Proteomes" id="UP000198804">
    <property type="component" value="Unassembled WGS sequence"/>
</dbReference>
<name>A0A1I3YFT5_9HYPH</name>
<evidence type="ECO:0000256" key="1">
    <source>
        <dbReference type="SAM" id="MobiDB-lite"/>
    </source>
</evidence>
<keyword evidence="3" id="KW-1185">Reference proteome</keyword>
<accession>A0A1I3YFT5</accession>
<gene>
    <name evidence="2" type="ORF">SAMN04488125_101184</name>
</gene>
<evidence type="ECO:0000313" key="2">
    <source>
        <dbReference type="EMBL" id="SFK30613.1"/>
    </source>
</evidence>
<dbReference type="EMBL" id="FOSV01000001">
    <property type="protein sequence ID" value="SFK30613.1"/>
    <property type="molecule type" value="Genomic_DNA"/>
</dbReference>